<sequence>MKRYYCNYCLTLTKKNEICKECGNKTIKPIVVNIQKQKA</sequence>
<name>A0ABR6CTD9_9BACI</name>
<dbReference type="InterPro" id="IPR036283">
    <property type="entry name" value="NOB1_Zf-like_sf"/>
</dbReference>
<dbReference type="SUPFAM" id="SSF144206">
    <property type="entry name" value="NOB1 zinc finger-like"/>
    <property type="match status" value="1"/>
</dbReference>
<protein>
    <submittedName>
        <fullName evidence="1">Primosomal protein N</fullName>
    </submittedName>
</protein>
<keyword evidence="2" id="KW-1185">Reference proteome</keyword>
<organism evidence="1 2">
    <name type="scientific">Peribacillus huizhouensis</name>
    <dbReference type="NCBI Taxonomy" id="1501239"/>
    <lineage>
        <taxon>Bacteria</taxon>
        <taxon>Bacillati</taxon>
        <taxon>Bacillota</taxon>
        <taxon>Bacilli</taxon>
        <taxon>Bacillales</taxon>
        <taxon>Bacillaceae</taxon>
        <taxon>Peribacillus</taxon>
    </lineage>
</organism>
<dbReference type="Proteomes" id="UP000626697">
    <property type="component" value="Unassembled WGS sequence"/>
</dbReference>
<comment type="caution">
    <text evidence="1">The sequence shown here is derived from an EMBL/GenBank/DDBJ whole genome shotgun (WGS) entry which is preliminary data.</text>
</comment>
<reference evidence="1 2" key="1">
    <citation type="submission" date="2020-08" db="EMBL/GenBank/DDBJ databases">
        <title>Genomic Encyclopedia of Type Strains, Phase IV (KMG-IV): sequencing the most valuable type-strain genomes for metagenomic binning, comparative biology and taxonomic classification.</title>
        <authorList>
            <person name="Goeker M."/>
        </authorList>
    </citation>
    <scope>NUCLEOTIDE SEQUENCE [LARGE SCALE GENOMIC DNA]</scope>
    <source>
        <strain evidence="1 2">DSM 105481</strain>
    </source>
</reference>
<proteinExistence type="predicted"/>
<accession>A0ABR6CTD9</accession>
<evidence type="ECO:0000313" key="2">
    <source>
        <dbReference type="Proteomes" id="UP000626697"/>
    </source>
</evidence>
<evidence type="ECO:0000313" key="1">
    <source>
        <dbReference type="EMBL" id="MBA9028209.1"/>
    </source>
</evidence>
<gene>
    <name evidence="1" type="ORF">HNP81_003529</name>
</gene>
<dbReference type="EMBL" id="JACJHX010000012">
    <property type="protein sequence ID" value="MBA9028209.1"/>
    <property type="molecule type" value="Genomic_DNA"/>
</dbReference>